<evidence type="ECO:0000256" key="1">
    <source>
        <dbReference type="ARBA" id="ARBA00004429"/>
    </source>
</evidence>
<gene>
    <name evidence="11" type="primary">siaT_23</name>
    <name evidence="11" type="ORF">RIdsm_01239</name>
    <name evidence="10" type="ORF">XM52_06540</name>
</gene>
<evidence type="ECO:0000313" key="10">
    <source>
        <dbReference type="EMBL" id="KRS18472.1"/>
    </source>
</evidence>
<dbReference type="RefSeq" id="WP_057814529.1">
    <property type="nucleotide sequence ID" value="NZ_CP031598.1"/>
</dbReference>
<evidence type="ECO:0000256" key="4">
    <source>
        <dbReference type="ARBA" id="ARBA00022692"/>
    </source>
</evidence>
<feature type="transmembrane region" description="Helical" evidence="8">
    <location>
        <begin position="322"/>
        <end position="352"/>
    </location>
</feature>
<dbReference type="Proteomes" id="UP000051401">
    <property type="component" value="Unassembled WGS sequence"/>
</dbReference>
<proteinExistence type="predicted"/>
<dbReference type="PATRIC" id="fig|540747.5.peg.3669"/>
<dbReference type="KEGG" id="rid:RIdsm_01239"/>
<keyword evidence="3 7" id="KW-0997">Cell inner membrane</keyword>
<reference evidence="11 13" key="2">
    <citation type="submission" date="2018-08" db="EMBL/GenBank/DDBJ databases">
        <title>Genetic Globetrotter - A new plasmid hitch-hiking vast phylogenetic and geographic distances.</title>
        <authorList>
            <person name="Vollmers J."/>
            <person name="Petersen J."/>
        </authorList>
    </citation>
    <scope>NUCLEOTIDE SEQUENCE [LARGE SCALE GENOMIC DNA]</scope>
    <source>
        <strain evidence="11 13">DSM 26383</strain>
    </source>
</reference>
<sequence>MSHEFTLWFVGAWFAIALFLGQAVATCLFGAGLVGVYLWAGPRVLHGLVGQDIFFTASTYSLSIVPLYLLMAQALLKGNVIVDLFRIGRRLAGPRRLPLGVATILTGGMLGAVSGSGSASAASLAVLTGPELEKSGYTKVFAVGLAAIGGSLSAIIPPSIIVIIYGSMTLVPIGALFIASIGPAILCILVFIFCLWAFSDIRPEARGSDATVIEDEPIGPGTIISFLFVLFLMFVVFGSIYGGIVTVGEAGAMGAFAALTGMLAMRRIGLRDIYAALTESAKVTAMLVLLVIAAQVFSRFLSFSQLPRTILSAAEPMIDQPLMLVAVLMLVIFIAGMILESIAVIILLIPIVQPMLEAAQVDMLWFGILASFMITLGLLTPPVGLSTYAAASVSNVPVAKVFRPTTLFAFIAAVTVAATMLLWPPLVTWLPAHIR</sequence>
<dbReference type="InterPro" id="IPR004681">
    <property type="entry name" value="TRAP_DctM"/>
</dbReference>
<evidence type="ECO:0000256" key="5">
    <source>
        <dbReference type="ARBA" id="ARBA00022989"/>
    </source>
</evidence>
<evidence type="ECO:0000256" key="2">
    <source>
        <dbReference type="ARBA" id="ARBA00022475"/>
    </source>
</evidence>
<dbReference type="PIRSF" id="PIRSF006066">
    <property type="entry name" value="HI0050"/>
    <property type="match status" value="1"/>
</dbReference>
<comment type="subcellular location">
    <subcellularLocation>
        <location evidence="1 7">Cell inner membrane</location>
        <topology evidence="1 7">Multi-pass membrane protein</topology>
    </subcellularLocation>
</comment>
<keyword evidence="4 8" id="KW-0812">Transmembrane</keyword>
<dbReference type="GO" id="GO:0022857">
    <property type="term" value="F:transmembrane transporter activity"/>
    <property type="evidence" value="ECO:0007669"/>
    <property type="project" value="UniProtKB-UniRule"/>
</dbReference>
<evidence type="ECO:0000256" key="6">
    <source>
        <dbReference type="ARBA" id="ARBA00023136"/>
    </source>
</evidence>
<dbReference type="EMBL" id="CP031598">
    <property type="protein sequence ID" value="QEW25452.1"/>
    <property type="molecule type" value="Genomic_DNA"/>
</dbReference>
<evidence type="ECO:0000256" key="8">
    <source>
        <dbReference type="SAM" id="Phobius"/>
    </source>
</evidence>
<protein>
    <submittedName>
        <fullName evidence="10">C4-dicarboxylate ABC transporter</fullName>
    </submittedName>
    <submittedName>
        <fullName evidence="11">Neu5Ac permease</fullName>
    </submittedName>
</protein>
<evidence type="ECO:0000313" key="11">
    <source>
        <dbReference type="EMBL" id="QEW25452.1"/>
    </source>
</evidence>
<feature type="transmembrane region" description="Helical" evidence="8">
    <location>
        <begin position="401"/>
        <end position="423"/>
    </location>
</feature>
<dbReference type="Proteomes" id="UP000325785">
    <property type="component" value="Chromosome"/>
</dbReference>
<name>A0A0T5PBU1_9RHOB</name>
<evidence type="ECO:0000256" key="7">
    <source>
        <dbReference type="RuleBase" id="RU369079"/>
    </source>
</evidence>
<feature type="transmembrane region" description="Helical" evidence="8">
    <location>
        <begin position="283"/>
        <end position="301"/>
    </location>
</feature>
<keyword evidence="2" id="KW-1003">Cell membrane</keyword>
<dbReference type="GO" id="GO:0005886">
    <property type="term" value="C:plasma membrane"/>
    <property type="evidence" value="ECO:0007669"/>
    <property type="project" value="UniProtKB-SubCell"/>
</dbReference>
<feature type="transmembrane region" description="Helical" evidence="8">
    <location>
        <begin position="244"/>
        <end position="263"/>
    </location>
</feature>
<dbReference type="PANTHER" id="PTHR33362">
    <property type="entry name" value="SIALIC ACID TRAP TRANSPORTER PERMEASE PROTEIN SIAT-RELATED"/>
    <property type="match status" value="1"/>
</dbReference>
<dbReference type="PANTHER" id="PTHR33362:SF5">
    <property type="entry name" value="C4-DICARBOXYLATE TRAP TRANSPORTER LARGE PERMEASE PROTEIN DCTM"/>
    <property type="match status" value="1"/>
</dbReference>
<dbReference type="STRING" id="540747.SAMN04488031_104307"/>
<evidence type="ECO:0000313" key="12">
    <source>
        <dbReference type="Proteomes" id="UP000051401"/>
    </source>
</evidence>
<dbReference type="AlphaFoldDB" id="A0A0T5PBU1"/>
<keyword evidence="7" id="KW-0813">Transport</keyword>
<feature type="transmembrane region" description="Helical" evidence="8">
    <location>
        <begin position="218"/>
        <end position="237"/>
    </location>
</feature>
<feature type="transmembrane region" description="Helical" evidence="8">
    <location>
        <begin position="173"/>
        <end position="198"/>
    </location>
</feature>
<keyword evidence="5 8" id="KW-1133">Transmembrane helix</keyword>
<dbReference type="InterPro" id="IPR010656">
    <property type="entry name" value="DctM"/>
</dbReference>
<evidence type="ECO:0000313" key="13">
    <source>
        <dbReference type="Proteomes" id="UP000325785"/>
    </source>
</evidence>
<feature type="transmembrane region" description="Helical" evidence="8">
    <location>
        <begin position="52"/>
        <end position="76"/>
    </location>
</feature>
<keyword evidence="6 8" id="KW-0472">Membrane</keyword>
<accession>A0A0T5PBU1</accession>
<feature type="transmembrane region" description="Helical" evidence="8">
    <location>
        <begin position="140"/>
        <end position="166"/>
    </location>
</feature>
<feature type="transmembrane region" description="Helical" evidence="8">
    <location>
        <begin position="7"/>
        <end position="40"/>
    </location>
</feature>
<comment type="function">
    <text evidence="7">Part of the tripartite ATP-independent periplasmic (TRAP) transport system.</text>
</comment>
<feature type="transmembrane region" description="Helical" evidence="8">
    <location>
        <begin position="364"/>
        <end position="389"/>
    </location>
</feature>
<dbReference type="EMBL" id="LAXI01000003">
    <property type="protein sequence ID" value="KRS18472.1"/>
    <property type="molecule type" value="Genomic_DNA"/>
</dbReference>
<evidence type="ECO:0000259" key="9">
    <source>
        <dbReference type="Pfam" id="PF06808"/>
    </source>
</evidence>
<organism evidence="10 12">
    <name type="scientific">Roseovarius indicus</name>
    <dbReference type="NCBI Taxonomy" id="540747"/>
    <lineage>
        <taxon>Bacteria</taxon>
        <taxon>Pseudomonadati</taxon>
        <taxon>Pseudomonadota</taxon>
        <taxon>Alphaproteobacteria</taxon>
        <taxon>Rhodobacterales</taxon>
        <taxon>Roseobacteraceae</taxon>
        <taxon>Roseovarius</taxon>
    </lineage>
</organism>
<evidence type="ECO:0000256" key="3">
    <source>
        <dbReference type="ARBA" id="ARBA00022519"/>
    </source>
</evidence>
<reference evidence="10 12" key="1">
    <citation type="submission" date="2015-04" db="EMBL/GenBank/DDBJ databases">
        <title>The draft genome sequence of Roseovarius indicus B108T.</title>
        <authorList>
            <person name="Li G."/>
            <person name="Lai Q."/>
            <person name="Shao Z."/>
            <person name="Yan P."/>
        </authorList>
    </citation>
    <scope>NUCLEOTIDE SEQUENCE [LARGE SCALE GENOMIC DNA]</scope>
    <source>
        <strain evidence="10 12">B108</strain>
    </source>
</reference>
<keyword evidence="12" id="KW-1185">Reference proteome</keyword>
<dbReference type="OrthoDB" id="9785600at2"/>
<feature type="domain" description="TRAP C4-dicarboxylate transport system permease DctM subunit" evidence="9">
    <location>
        <begin position="13"/>
        <end position="419"/>
    </location>
</feature>
<feature type="transmembrane region" description="Helical" evidence="8">
    <location>
        <begin position="97"/>
        <end position="120"/>
    </location>
</feature>
<dbReference type="Pfam" id="PF06808">
    <property type="entry name" value="DctM"/>
    <property type="match status" value="1"/>
</dbReference>